<protein>
    <submittedName>
        <fullName evidence="1">Galactose-1-phosphate uridylyltransferase</fullName>
    </submittedName>
</protein>
<reference evidence="1" key="1">
    <citation type="journal article" date="2021" name="New Phytol.">
        <title>Evolutionary innovations through gain and loss of genes in the ectomycorrhizal Boletales.</title>
        <authorList>
            <person name="Wu G."/>
            <person name="Miyauchi S."/>
            <person name="Morin E."/>
            <person name="Kuo A."/>
            <person name="Drula E."/>
            <person name="Varga T."/>
            <person name="Kohler A."/>
            <person name="Feng B."/>
            <person name="Cao Y."/>
            <person name="Lipzen A."/>
            <person name="Daum C."/>
            <person name="Hundley H."/>
            <person name="Pangilinan J."/>
            <person name="Johnson J."/>
            <person name="Barry K."/>
            <person name="LaButti K."/>
            <person name="Ng V."/>
            <person name="Ahrendt S."/>
            <person name="Min B."/>
            <person name="Choi I.G."/>
            <person name="Park H."/>
            <person name="Plett J.M."/>
            <person name="Magnuson J."/>
            <person name="Spatafora J.W."/>
            <person name="Nagy L.G."/>
            <person name="Henrissat B."/>
            <person name="Grigoriev I.V."/>
            <person name="Yang Z.L."/>
            <person name="Xu J."/>
            <person name="Martin F.M."/>
        </authorList>
    </citation>
    <scope>NUCLEOTIDE SEQUENCE</scope>
    <source>
        <strain evidence="1">ATCC 28755</strain>
    </source>
</reference>
<dbReference type="Proteomes" id="UP000790377">
    <property type="component" value="Unassembled WGS sequence"/>
</dbReference>
<keyword evidence="1" id="KW-0808">Transferase</keyword>
<keyword evidence="2" id="KW-1185">Reference proteome</keyword>
<evidence type="ECO:0000313" key="1">
    <source>
        <dbReference type="EMBL" id="KAH7907969.1"/>
    </source>
</evidence>
<accession>A0ACB8A4H2</accession>
<organism evidence="1 2">
    <name type="scientific">Hygrophoropsis aurantiaca</name>
    <dbReference type="NCBI Taxonomy" id="72124"/>
    <lineage>
        <taxon>Eukaryota</taxon>
        <taxon>Fungi</taxon>
        <taxon>Dikarya</taxon>
        <taxon>Basidiomycota</taxon>
        <taxon>Agaricomycotina</taxon>
        <taxon>Agaricomycetes</taxon>
        <taxon>Agaricomycetidae</taxon>
        <taxon>Boletales</taxon>
        <taxon>Coniophorineae</taxon>
        <taxon>Hygrophoropsidaceae</taxon>
        <taxon>Hygrophoropsis</taxon>
    </lineage>
</organism>
<name>A0ACB8A4H2_9AGAM</name>
<comment type="caution">
    <text evidence="1">The sequence shown here is derived from an EMBL/GenBank/DDBJ whole genome shotgun (WGS) entry which is preliminary data.</text>
</comment>
<proteinExistence type="predicted"/>
<dbReference type="EMBL" id="MU267855">
    <property type="protein sequence ID" value="KAH7907969.1"/>
    <property type="molecule type" value="Genomic_DNA"/>
</dbReference>
<gene>
    <name evidence="1" type="ORF">BJ138DRAFT_1158698</name>
</gene>
<evidence type="ECO:0000313" key="2">
    <source>
        <dbReference type="Proteomes" id="UP000790377"/>
    </source>
</evidence>
<sequence length="383" mass="43240">MSEFDPATHPHRRFNPLTNQHILVSPHRTKRPWLGQTEPAQPSDLPQYDPECYLCPGNTRAGGKKNDAYTSTMVFENDYSAVLPPPGPNTPVAAHPLLSAEPVQGGCDVVCFHPRHDLSLPTLSLRDVENIIATWTQIYMKRGKEPGIEYVQIFENKGSIMGCSNPHPHSQVWSLSTVPTLPAKELAALQKYASSPFKDPSAPKGPQGNPCLLCEYAHYELSVPESEGRIVIKNEYWVALVPWWAYWPFEIMVLPHRRHIPSLCHLQALETESLADIISRVTKRYDNLFSCSFAYAMGIHQRPVPPREEDNEFVADKDDIAHLHLHFEPPLLRSANVRKFLAGFETMAEPQRDLTPEQAAKRLRDCSEVHYLLDLEGSASRSQ</sequence>
<keyword evidence="1" id="KW-0548">Nucleotidyltransferase</keyword>